<name>A0ABT9Y933_9FIRM</name>
<dbReference type="EMBL" id="JAUSUE010000011">
    <property type="protein sequence ID" value="MDQ0204000.1"/>
    <property type="molecule type" value="Genomic_DNA"/>
</dbReference>
<dbReference type="Proteomes" id="UP001239167">
    <property type="component" value="Unassembled WGS sequence"/>
</dbReference>
<evidence type="ECO:0000259" key="1">
    <source>
        <dbReference type="PROSITE" id="PS51832"/>
    </source>
</evidence>
<protein>
    <submittedName>
        <fullName evidence="2">HD-GYP domain-containing protein (C-di-GMP phosphodiesterase class II)</fullName>
    </submittedName>
</protein>
<evidence type="ECO:0000313" key="3">
    <source>
        <dbReference type="Proteomes" id="UP001239167"/>
    </source>
</evidence>
<dbReference type="RefSeq" id="WP_307224143.1">
    <property type="nucleotide sequence ID" value="NZ_CP116940.1"/>
</dbReference>
<accession>A0ABT9Y933</accession>
<dbReference type="PANTHER" id="PTHR43155:SF2">
    <property type="entry name" value="CYCLIC DI-GMP PHOSPHODIESTERASE PA4108"/>
    <property type="match status" value="1"/>
</dbReference>
<proteinExistence type="predicted"/>
<dbReference type="PANTHER" id="PTHR43155">
    <property type="entry name" value="CYCLIC DI-GMP PHOSPHODIESTERASE PA4108-RELATED"/>
    <property type="match status" value="1"/>
</dbReference>
<gene>
    <name evidence="2" type="ORF">J2S01_001720</name>
</gene>
<evidence type="ECO:0000313" key="2">
    <source>
        <dbReference type="EMBL" id="MDQ0204000.1"/>
    </source>
</evidence>
<dbReference type="Gene3D" id="1.10.3210.10">
    <property type="entry name" value="Hypothetical protein af1432"/>
    <property type="match status" value="1"/>
</dbReference>
<dbReference type="CDD" id="cd00077">
    <property type="entry name" value="HDc"/>
    <property type="match status" value="1"/>
</dbReference>
<sequence>MKKLSIDKLMPGMILGRTIINDKMVVILSSGTMLTQAHITRLEFLNMPFAYIKDDFELSGNYQVVEIMFNKENAFVKKYNDVVSEANELFASVGKGENSSIEKTGEKVKNSLLPTVKESGVIDFLYTLSNISDSVCHHSVRVSILSGVIGKWLRFSESKINDLILAGFLHDIGKTMMPQRIVNRNSKTLKPEDYELYIQHTINGQKILSDRPGISDGVRAAALQHHEAMDGTGEPFGVSGNDIDEYARIIMIADFYDNITTEHEGEVKHTPFDAVEMIGKSMFTALDVQICIPFITNIQNSFLGSVVGLSDGRRGQIVYYPAGYSTLPIIRINDDTVLDLNEERLHNNINIIEYNPK</sequence>
<keyword evidence="3" id="KW-1185">Reference proteome</keyword>
<reference evidence="2 3" key="1">
    <citation type="submission" date="2023-07" db="EMBL/GenBank/DDBJ databases">
        <title>Genomic Encyclopedia of Type Strains, Phase IV (KMG-IV): sequencing the most valuable type-strain genomes for metagenomic binning, comparative biology and taxonomic classification.</title>
        <authorList>
            <person name="Goeker M."/>
        </authorList>
    </citation>
    <scope>NUCLEOTIDE SEQUENCE [LARGE SCALE GENOMIC DNA]</scope>
    <source>
        <strain evidence="2 3">DSM 16980</strain>
    </source>
</reference>
<dbReference type="PROSITE" id="PS51832">
    <property type="entry name" value="HD_GYP"/>
    <property type="match status" value="1"/>
</dbReference>
<organism evidence="2 3">
    <name type="scientific">Pectinatus haikarae</name>
    <dbReference type="NCBI Taxonomy" id="349096"/>
    <lineage>
        <taxon>Bacteria</taxon>
        <taxon>Bacillati</taxon>
        <taxon>Bacillota</taxon>
        <taxon>Negativicutes</taxon>
        <taxon>Selenomonadales</taxon>
        <taxon>Selenomonadaceae</taxon>
        <taxon>Pectinatus</taxon>
    </lineage>
</organism>
<dbReference type="InterPro" id="IPR037522">
    <property type="entry name" value="HD_GYP_dom"/>
</dbReference>
<dbReference type="SMART" id="SM00471">
    <property type="entry name" value="HDc"/>
    <property type="match status" value="1"/>
</dbReference>
<comment type="caution">
    <text evidence="2">The sequence shown here is derived from an EMBL/GenBank/DDBJ whole genome shotgun (WGS) entry which is preliminary data.</text>
</comment>
<dbReference type="Pfam" id="PF13487">
    <property type="entry name" value="HD_5"/>
    <property type="match status" value="1"/>
</dbReference>
<dbReference type="SUPFAM" id="SSF109604">
    <property type="entry name" value="HD-domain/PDEase-like"/>
    <property type="match status" value="1"/>
</dbReference>
<feature type="domain" description="HD-GYP" evidence="1">
    <location>
        <begin position="113"/>
        <end position="310"/>
    </location>
</feature>
<dbReference type="InterPro" id="IPR003607">
    <property type="entry name" value="HD/PDEase_dom"/>
</dbReference>